<keyword evidence="1" id="KW-0472">Membrane</keyword>
<dbReference type="AlphaFoldDB" id="A0A267EJH2"/>
<evidence type="ECO:0000313" key="2">
    <source>
        <dbReference type="EMBL" id="PAA60922.1"/>
    </source>
</evidence>
<dbReference type="EMBL" id="NIVC01002094">
    <property type="protein sequence ID" value="PAA60922.1"/>
    <property type="molecule type" value="Genomic_DNA"/>
</dbReference>
<evidence type="ECO:0000256" key="1">
    <source>
        <dbReference type="SAM" id="Phobius"/>
    </source>
</evidence>
<name>A0A267EJH2_9PLAT</name>
<evidence type="ECO:0000313" key="4">
    <source>
        <dbReference type="Proteomes" id="UP000215902"/>
    </source>
</evidence>
<feature type="transmembrane region" description="Helical" evidence="1">
    <location>
        <begin position="238"/>
        <end position="263"/>
    </location>
</feature>
<proteinExistence type="predicted"/>
<dbReference type="SUPFAM" id="SSF52540">
    <property type="entry name" value="P-loop containing nucleoside triphosphate hydrolases"/>
    <property type="match status" value="1"/>
</dbReference>
<dbReference type="Gene3D" id="3.40.50.300">
    <property type="entry name" value="P-loop containing nucleotide triphosphate hydrolases"/>
    <property type="match status" value="1"/>
</dbReference>
<dbReference type="EMBL" id="NIVC01001518">
    <property type="protein sequence ID" value="PAA66973.1"/>
    <property type="molecule type" value="Genomic_DNA"/>
</dbReference>
<gene>
    <name evidence="3" type="ORF">BOX15_Mlig024016g1</name>
    <name evidence="2" type="ORF">BOX15_Mlig032676g1</name>
</gene>
<dbReference type="PANTHER" id="PTHR36978">
    <property type="entry name" value="P-LOOP CONTAINING NUCLEOTIDE TRIPHOSPHATE HYDROLASE"/>
    <property type="match status" value="1"/>
</dbReference>
<evidence type="ECO:0000313" key="3">
    <source>
        <dbReference type="EMBL" id="PAA66973.1"/>
    </source>
</evidence>
<protein>
    <submittedName>
        <fullName evidence="2">Uncharacterized protein</fullName>
    </submittedName>
</protein>
<dbReference type="InterPro" id="IPR040632">
    <property type="entry name" value="Sulfotransfer_4"/>
</dbReference>
<accession>A0A267EJH2</accession>
<comment type="caution">
    <text evidence="2">The sequence shown here is derived from an EMBL/GenBank/DDBJ whole genome shotgun (WGS) entry which is preliminary data.</text>
</comment>
<keyword evidence="4" id="KW-1185">Reference proteome</keyword>
<dbReference type="Pfam" id="PF17784">
    <property type="entry name" value="Sulfotransfer_4"/>
    <property type="match status" value="1"/>
</dbReference>
<dbReference type="OrthoDB" id="272681at2759"/>
<sequence>FYCLTSTESQASAMSLDSKLQQSTTGPLVFGVGLMRTGTNSQMKALEILLGGRCYHMFVIMKQKRHHLKLWNQAAKEGLTKQLADQIFDGFVATTDFPVAAFYPELLKIYPNAKFVLSVRDPQRWVESVRSTIFKGMKAMGCMLAPSLWLLNLTYFLPLHHNIFDSRLGIRVDMTDKELIEAFNRHTEAVIRTIPKERLLVFRVSDGWEPLCNFLELPVPDVPFPNVNDTAEFQKKAIGFYTISALANFGFCSAVGLAVWFGLKCCLRRFA</sequence>
<keyword evidence="1" id="KW-0812">Transmembrane</keyword>
<organism evidence="2 4">
    <name type="scientific">Macrostomum lignano</name>
    <dbReference type="NCBI Taxonomy" id="282301"/>
    <lineage>
        <taxon>Eukaryota</taxon>
        <taxon>Metazoa</taxon>
        <taxon>Spiralia</taxon>
        <taxon>Lophotrochozoa</taxon>
        <taxon>Platyhelminthes</taxon>
        <taxon>Rhabditophora</taxon>
        <taxon>Macrostomorpha</taxon>
        <taxon>Macrostomida</taxon>
        <taxon>Macrostomidae</taxon>
        <taxon>Macrostomum</taxon>
    </lineage>
</organism>
<dbReference type="Proteomes" id="UP000215902">
    <property type="component" value="Unassembled WGS sequence"/>
</dbReference>
<reference evidence="2 4" key="1">
    <citation type="submission" date="2017-06" db="EMBL/GenBank/DDBJ databases">
        <title>A platform for efficient transgenesis in Macrostomum lignano, a flatworm model organism for stem cell research.</title>
        <authorList>
            <person name="Berezikov E."/>
        </authorList>
    </citation>
    <scope>NUCLEOTIDE SEQUENCE [LARGE SCALE GENOMIC DNA]</scope>
    <source>
        <strain evidence="2">DV1</strain>
        <tissue evidence="2">Whole organism</tissue>
    </source>
</reference>
<dbReference type="STRING" id="282301.A0A267EJH2"/>
<feature type="non-terminal residue" evidence="2">
    <location>
        <position position="1"/>
    </location>
</feature>
<dbReference type="InterPro" id="IPR027417">
    <property type="entry name" value="P-loop_NTPase"/>
</dbReference>
<keyword evidence="1" id="KW-1133">Transmembrane helix</keyword>
<dbReference type="PANTHER" id="PTHR36978:SF4">
    <property type="entry name" value="P-LOOP CONTAINING NUCLEOSIDE TRIPHOSPHATE HYDROLASE PROTEIN"/>
    <property type="match status" value="1"/>
</dbReference>